<evidence type="ECO:0000313" key="1">
    <source>
        <dbReference type="EMBL" id="CAH0415871.1"/>
    </source>
</evidence>
<protein>
    <submittedName>
        <fullName evidence="1">Uncharacterized protein</fullName>
    </submittedName>
</protein>
<accession>A0ABN8BG32</accession>
<gene>
    <name evidence="1" type="ORF">WFA24289_00169</name>
</gene>
<comment type="caution">
    <text evidence="1">The sequence shown here is derived from an EMBL/GenBank/DDBJ whole genome shotgun (WGS) entry which is preliminary data.</text>
</comment>
<evidence type="ECO:0000313" key="2">
    <source>
        <dbReference type="Proteomes" id="UP000789707"/>
    </source>
</evidence>
<name>A0ABN8BG32_9LACO</name>
<sequence length="266" mass="29954">MNIIEKFTAGKRANQALNEDAIFHNDNYVAAIDGVTNKSTTGIWSPSPGVQAQETILFALRHANKNFNAYEMYGFLNECLKTRYQDINYFRQHPNDRLQVNCIIYSVAKQEIWFFGDCHCLVDGVYHSNVKKIDTLLADLRSFVYQVNHFQKVTPLIEDAARQAVLPFLEVQATLANTPTEFGYLVLDGIGALPEQIKIIPASDAQMITLATDGFPILKNTLAETEHALAELKHTDPLLVSSYKATKGFSSKYASFDDRSYIQFTI</sequence>
<organism evidence="1 2">
    <name type="scientific">Periweissella fabaria</name>
    <dbReference type="NCBI Taxonomy" id="546157"/>
    <lineage>
        <taxon>Bacteria</taxon>
        <taxon>Bacillati</taxon>
        <taxon>Bacillota</taxon>
        <taxon>Bacilli</taxon>
        <taxon>Lactobacillales</taxon>
        <taxon>Lactobacillaceae</taxon>
        <taxon>Periweissella</taxon>
    </lineage>
</organism>
<dbReference type="EMBL" id="CAKKNS010000001">
    <property type="protein sequence ID" value="CAH0415871.1"/>
    <property type="molecule type" value="Genomic_DNA"/>
</dbReference>
<dbReference type="Proteomes" id="UP000789707">
    <property type="component" value="Unassembled WGS sequence"/>
</dbReference>
<dbReference type="RefSeq" id="WP_230095949.1">
    <property type="nucleotide sequence ID" value="NZ_CAKKNS010000001.1"/>
</dbReference>
<reference evidence="1 2" key="1">
    <citation type="submission" date="2021-11" db="EMBL/GenBank/DDBJ databases">
        <authorList>
            <person name="Depoorter E."/>
        </authorList>
    </citation>
    <scope>NUCLEOTIDE SEQUENCE [LARGE SCALE GENOMIC DNA]</scope>
    <source>
        <strain evidence="1 2">LMG 24289</strain>
    </source>
</reference>
<proteinExistence type="predicted"/>
<keyword evidence="2" id="KW-1185">Reference proteome</keyword>